<dbReference type="InterPro" id="IPR052544">
    <property type="entry name" value="Bacteriocin_Proc_Enz"/>
</dbReference>
<feature type="domain" description="Nitroreductase" evidence="1">
    <location>
        <begin position="448"/>
        <end position="527"/>
    </location>
</feature>
<dbReference type="NCBIfam" id="TIGR03605">
    <property type="entry name" value="antibiot_sagB"/>
    <property type="match status" value="1"/>
</dbReference>
<dbReference type="RefSeq" id="WP_055471437.1">
    <property type="nucleotide sequence ID" value="NZ_JBIRWE010000009.1"/>
</dbReference>
<dbReference type="EMBL" id="JBIRWE010000009">
    <property type="protein sequence ID" value="MFI1966508.1"/>
    <property type="molecule type" value="Genomic_DNA"/>
</dbReference>
<proteinExistence type="predicted"/>
<protein>
    <submittedName>
        <fullName evidence="2">SagB family peptide dehydrogenase</fullName>
    </submittedName>
</protein>
<name>A0ABW7V0N3_9ACTN</name>
<dbReference type="PANTHER" id="PTHR43745">
    <property type="entry name" value="NITROREDUCTASE MJ1384-RELATED"/>
    <property type="match status" value="1"/>
</dbReference>
<evidence type="ECO:0000313" key="2">
    <source>
        <dbReference type="EMBL" id="MFI1966508.1"/>
    </source>
</evidence>
<dbReference type="Gene3D" id="3.40.109.10">
    <property type="entry name" value="NADH Oxidase"/>
    <property type="match status" value="2"/>
</dbReference>
<evidence type="ECO:0000313" key="3">
    <source>
        <dbReference type="Proteomes" id="UP001611548"/>
    </source>
</evidence>
<dbReference type="InterPro" id="IPR020051">
    <property type="entry name" value="SagB-type_dehydrogenase"/>
</dbReference>
<dbReference type="InterPro" id="IPR000415">
    <property type="entry name" value="Nitroreductase-like"/>
</dbReference>
<sequence length="540" mass="57697">MAEPVTGIPESLGLRFWWRTFEGVQQLFAEGHGEEGGPDDPLPAKVFRGLPRRVLSEPARHIGDARWSFAGFRQAHPEDAPSREVLDEPALSALLHHSYGLGRMESGPYATWPYHRVVASARCFYPVELYVWPAGAAGSLPAGCYHYDPAHHALTRLRAGGVPAALRAATGTGRDGTLGLVVAAVCFRKAAFRYRDYAYRLCAQEAGMTVGNVLLVGGALGLRGRVHHRFDDTVVNRALGLDGDEETAFAVIGLSPWRATEPQPAQVHEEFGGPLSVIRPRHVVTNAVDPAAWSGLAALDRAGRMTGTGPPTPVDPDAFHLPADGGGEAASWIPLAQGKGARDRVELAQALRARDSGGRMFLPDSAELPAHELAGLLRHALEPVPSDHAEPVCRPLVDCHALVLNVAGIASGLYRLDAAPALLGLPGRDGRGVVSMLCDRTPSVNSAKANAIVFLSVNRLAGDRWFGDRGYRILHHEAGIVAQRISVLAAAAGLSARITNGYDDGAVRALIGADEAHVPVFTLVLGRRRATAQYEPPLTW</sequence>
<keyword evidence="3" id="KW-1185">Reference proteome</keyword>
<dbReference type="InterPro" id="IPR029479">
    <property type="entry name" value="Nitroreductase"/>
</dbReference>
<gene>
    <name evidence="2" type="ORF">ACH429_20755</name>
</gene>
<dbReference type="Proteomes" id="UP001611548">
    <property type="component" value="Unassembled WGS sequence"/>
</dbReference>
<dbReference type="PANTHER" id="PTHR43745:SF2">
    <property type="entry name" value="NITROREDUCTASE MJ1384-RELATED"/>
    <property type="match status" value="1"/>
</dbReference>
<reference evidence="2 3" key="1">
    <citation type="submission" date="2024-10" db="EMBL/GenBank/DDBJ databases">
        <title>The Natural Products Discovery Center: Release of the First 8490 Sequenced Strains for Exploring Actinobacteria Biosynthetic Diversity.</title>
        <authorList>
            <person name="Kalkreuter E."/>
            <person name="Kautsar S.A."/>
            <person name="Yang D."/>
            <person name="Bader C.D."/>
            <person name="Teijaro C.N."/>
            <person name="Fluegel L."/>
            <person name="Davis C.M."/>
            <person name="Simpson J.R."/>
            <person name="Lauterbach L."/>
            <person name="Steele A.D."/>
            <person name="Gui C."/>
            <person name="Meng S."/>
            <person name="Li G."/>
            <person name="Viehrig K."/>
            <person name="Ye F."/>
            <person name="Su P."/>
            <person name="Kiefer A.F."/>
            <person name="Nichols A."/>
            <person name="Cepeda A.J."/>
            <person name="Yan W."/>
            <person name="Fan B."/>
            <person name="Jiang Y."/>
            <person name="Adhikari A."/>
            <person name="Zheng C.-J."/>
            <person name="Schuster L."/>
            <person name="Cowan T.M."/>
            <person name="Smanski M.J."/>
            <person name="Chevrette M.G."/>
            <person name="De Carvalho L.P.S."/>
            <person name="Shen B."/>
        </authorList>
    </citation>
    <scope>NUCLEOTIDE SEQUENCE [LARGE SCALE GENOMIC DNA]</scope>
    <source>
        <strain evidence="2 3">NPDC020327</strain>
    </source>
</reference>
<dbReference type="CDD" id="cd02142">
    <property type="entry name" value="McbC_SagB-like_oxidoreductase"/>
    <property type="match status" value="1"/>
</dbReference>
<organism evidence="2 3">
    <name type="scientific">Streptomyces pathocidini</name>
    <dbReference type="NCBI Taxonomy" id="1650571"/>
    <lineage>
        <taxon>Bacteria</taxon>
        <taxon>Bacillati</taxon>
        <taxon>Actinomycetota</taxon>
        <taxon>Actinomycetes</taxon>
        <taxon>Kitasatosporales</taxon>
        <taxon>Streptomycetaceae</taxon>
        <taxon>Streptomyces</taxon>
    </lineage>
</organism>
<evidence type="ECO:0000259" key="1">
    <source>
        <dbReference type="Pfam" id="PF00881"/>
    </source>
</evidence>
<accession>A0ABW7V0N3</accession>
<dbReference type="SUPFAM" id="SSF55469">
    <property type="entry name" value="FMN-dependent nitroreductase-like"/>
    <property type="match status" value="2"/>
</dbReference>
<dbReference type="Pfam" id="PF00881">
    <property type="entry name" value="Nitroreductase"/>
    <property type="match status" value="1"/>
</dbReference>
<comment type="caution">
    <text evidence="2">The sequence shown here is derived from an EMBL/GenBank/DDBJ whole genome shotgun (WGS) entry which is preliminary data.</text>
</comment>